<name>G4RK11_THETK</name>
<accession>G4RK11</accession>
<dbReference type="Proteomes" id="UP000002654">
    <property type="component" value="Chromosome"/>
</dbReference>
<dbReference type="KEGG" id="ttn:TTX_1272"/>
<dbReference type="HOGENOM" id="CLU_093724_0_0_2"/>
<dbReference type="GeneID" id="11262151"/>
<evidence type="ECO:0000259" key="5">
    <source>
        <dbReference type="Pfam" id="PF10040"/>
    </source>
</evidence>
<evidence type="ECO:0000256" key="2">
    <source>
        <dbReference type="ARBA" id="ARBA00022759"/>
    </source>
</evidence>
<dbReference type="InterPro" id="IPR019267">
    <property type="entry name" value="CRISPR-assoc_Cas6_C"/>
</dbReference>
<keyword evidence="2" id="KW-0255">Endonuclease</keyword>
<keyword evidence="1" id="KW-0540">Nuclease</keyword>
<evidence type="ECO:0000256" key="1">
    <source>
        <dbReference type="ARBA" id="ARBA00022722"/>
    </source>
</evidence>
<organism evidence="6 7">
    <name type="scientific">Thermoproteus tenax (strain ATCC 35583 / DSM 2078 / JCM 9277 / NBRC 100435 / Kra 1)</name>
    <dbReference type="NCBI Taxonomy" id="768679"/>
    <lineage>
        <taxon>Archaea</taxon>
        <taxon>Thermoproteota</taxon>
        <taxon>Thermoprotei</taxon>
        <taxon>Thermoproteales</taxon>
        <taxon>Thermoproteaceae</taxon>
        <taxon>Thermoproteus</taxon>
    </lineage>
</organism>
<dbReference type="RefSeq" id="WP_014127161.1">
    <property type="nucleotide sequence ID" value="NC_016070.1"/>
</dbReference>
<dbReference type="GO" id="GO:0016788">
    <property type="term" value="F:hydrolase activity, acting on ester bonds"/>
    <property type="evidence" value="ECO:0007669"/>
    <property type="project" value="InterPro"/>
</dbReference>
<evidence type="ECO:0000256" key="3">
    <source>
        <dbReference type="ARBA" id="ARBA00022801"/>
    </source>
</evidence>
<proteinExistence type="predicted"/>
<dbReference type="PATRIC" id="fig|768679.9.peg.1286"/>
<dbReference type="InterPro" id="IPR010156">
    <property type="entry name" value="CRISPR-assoc_prot_Cas6"/>
</dbReference>
<keyword evidence="7" id="KW-1185">Reference proteome</keyword>
<sequence length="269" mass="29677">MDVEIVRISAVAQELVIIVGFTGTVVESLVIKALERPDLHDARTKPFSVWPLLHNGRPVLSAAAVAPGDLLEIRAGFADEDMARKFAESVGRSLELFGRRLSVEAVEVKSAFFQMPEAQCFKLEFLTPLRFAVPPIYRRRRALFDFLPRPLSLFKSAVRHGRQLGLTKLGTPFLKWVHTYVALTDFGCRRRCVVTVELPGGGLARGFVGWALYRSFGRRRLRDLWTVIKLMEALNVGTGRTMGLGAVRATPLDCGGRKAAEGNKAAGSA</sequence>
<dbReference type="STRING" id="768679.TTX_1272"/>
<dbReference type="AlphaFoldDB" id="G4RK11"/>
<feature type="domain" description="CRISPR-associated protein Cas6 C-terminal" evidence="5">
    <location>
        <begin position="123"/>
        <end position="247"/>
    </location>
</feature>
<keyword evidence="3" id="KW-0378">Hydrolase</keyword>
<dbReference type="EMBL" id="FN869859">
    <property type="protein sequence ID" value="CCC81906.1"/>
    <property type="molecule type" value="Genomic_DNA"/>
</dbReference>
<dbReference type="Gene3D" id="3.30.70.1900">
    <property type="match status" value="1"/>
</dbReference>
<dbReference type="GO" id="GO:0051607">
    <property type="term" value="P:defense response to virus"/>
    <property type="evidence" value="ECO:0007669"/>
    <property type="project" value="UniProtKB-KW"/>
</dbReference>
<dbReference type="Pfam" id="PF10040">
    <property type="entry name" value="CRISPR_Cas6"/>
    <property type="match status" value="1"/>
</dbReference>
<dbReference type="GO" id="GO:0004519">
    <property type="term" value="F:endonuclease activity"/>
    <property type="evidence" value="ECO:0007669"/>
    <property type="project" value="UniProtKB-KW"/>
</dbReference>
<dbReference type="PaxDb" id="768679-TTX_1272"/>
<dbReference type="NCBIfam" id="TIGR01877">
    <property type="entry name" value="cas_cas6"/>
    <property type="match status" value="1"/>
</dbReference>
<reference evidence="6 7" key="1">
    <citation type="journal article" date="2011" name="PLoS ONE">
        <title>The complete genome sequence of Thermoproteus tenax: a physiologically versatile member of the Crenarchaeota.</title>
        <authorList>
            <person name="Siebers B."/>
            <person name="Zaparty M."/>
            <person name="Raddatz G."/>
            <person name="Tjaden B."/>
            <person name="Albers S.V."/>
            <person name="Bell S.D."/>
            <person name="Blombach F."/>
            <person name="Kletzin A."/>
            <person name="Kyrpides N."/>
            <person name="Lanz C."/>
            <person name="Plagens A."/>
            <person name="Rampp M."/>
            <person name="Rosinus A."/>
            <person name="von Jan M."/>
            <person name="Makarova K.S."/>
            <person name="Klenk H.P."/>
            <person name="Schuster S.C."/>
            <person name="Hensel R."/>
        </authorList>
    </citation>
    <scope>NUCLEOTIDE SEQUENCE [LARGE SCALE GENOMIC DNA]</scope>
    <source>
        <strain evidence="7">ATCC 35583 / DSM 2078 / JCM 9277 / NBRC 100435 / Kra 1</strain>
    </source>
</reference>
<gene>
    <name evidence="6" type="ordered locus">TTX_1272</name>
</gene>
<keyword evidence="4" id="KW-0051">Antiviral defense</keyword>
<evidence type="ECO:0000313" key="6">
    <source>
        <dbReference type="EMBL" id="CCC81906.1"/>
    </source>
</evidence>
<evidence type="ECO:0000256" key="4">
    <source>
        <dbReference type="ARBA" id="ARBA00023118"/>
    </source>
</evidence>
<dbReference type="eggNOG" id="arCOG01439">
    <property type="taxonomic scope" value="Archaea"/>
</dbReference>
<protein>
    <submittedName>
        <fullName evidence="6">RAMP superfamily protein</fullName>
    </submittedName>
</protein>
<evidence type="ECO:0000313" key="7">
    <source>
        <dbReference type="Proteomes" id="UP000002654"/>
    </source>
</evidence>